<dbReference type="Proteomes" id="UP000829069">
    <property type="component" value="Chromosome"/>
</dbReference>
<dbReference type="EC" id="3.1.1.31" evidence="5 7"/>
<dbReference type="CDD" id="cd01400">
    <property type="entry name" value="6PGL"/>
    <property type="match status" value="1"/>
</dbReference>
<dbReference type="InterPro" id="IPR037171">
    <property type="entry name" value="NagB/RpiA_transferase-like"/>
</dbReference>
<evidence type="ECO:0000256" key="3">
    <source>
        <dbReference type="ARBA" id="ARBA00004961"/>
    </source>
</evidence>
<dbReference type="RefSeq" id="WP_241912969.1">
    <property type="nucleotide sequence ID" value="NZ_CP093326.1"/>
</dbReference>
<keyword evidence="7 9" id="KW-0378">Hydrolase</keyword>
<evidence type="ECO:0000256" key="7">
    <source>
        <dbReference type="RuleBase" id="RU365095"/>
    </source>
</evidence>
<dbReference type="Gene3D" id="3.40.50.1360">
    <property type="match status" value="1"/>
</dbReference>
<evidence type="ECO:0000313" key="10">
    <source>
        <dbReference type="Proteomes" id="UP000829069"/>
    </source>
</evidence>
<evidence type="ECO:0000256" key="6">
    <source>
        <dbReference type="ARBA" id="ARBA00020337"/>
    </source>
</evidence>
<dbReference type="SUPFAM" id="SSF100950">
    <property type="entry name" value="NagB/RpiA/CoA transferase-like"/>
    <property type="match status" value="1"/>
</dbReference>
<comment type="pathway">
    <text evidence="3 7">Carbohydrate degradation; pentose phosphate pathway; D-ribulose 5-phosphate from D-glucose 6-phosphate (oxidative stage): step 2/3.</text>
</comment>
<reference evidence="9 10" key="1">
    <citation type="submission" date="2022-03" db="EMBL/GenBank/DDBJ databases">
        <title>Isotopic signatures of nitrous oxide derived from detoxification processes.</title>
        <authorList>
            <person name="Behrendt U."/>
            <person name="Buchen C."/>
            <person name="Well R."/>
            <person name="Ulrich A."/>
            <person name="Rohe L."/>
            <person name="Kolb S."/>
            <person name="Schloter M."/>
            <person name="Horn M.A."/>
            <person name="Augustin J."/>
        </authorList>
    </citation>
    <scope>NUCLEOTIDE SEQUENCE [LARGE SCALE GENOMIC DNA]</scope>
    <source>
        <strain evidence="9 10">S4-C24</strain>
    </source>
</reference>
<organism evidence="9 10">
    <name type="scientific">Arthrobacter sulfonylureivorans</name>
    <dbReference type="NCBI Taxonomy" id="2486855"/>
    <lineage>
        <taxon>Bacteria</taxon>
        <taxon>Bacillati</taxon>
        <taxon>Actinomycetota</taxon>
        <taxon>Actinomycetes</taxon>
        <taxon>Micrococcales</taxon>
        <taxon>Micrococcaceae</taxon>
        <taxon>Arthrobacter</taxon>
    </lineage>
</organism>
<comment type="function">
    <text evidence="2 7">Hydrolysis of 6-phosphogluconolactone to 6-phosphogluconate.</text>
</comment>
<comment type="similarity">
    <text evidence="4 7">Belongs to the glucosamine/galactosamine-6-phosphate isomerase family. 6-phosphogluconolactonase subfamily.</text>
</comment>
<dbReference type="InterPro" id="IPR039104">
    <property type="entry name" value="6PGL"/>
</dbReference>
<dbReference type="GO" id="GO:0017057">
    <property type="term" value="F:6-phosphogluconolactonase activity"/>
    <property type="evidence" value="ECO:0007669"/>
    <property type="project" value="UniProtKB-EC"/>
</dbReference>
<evidence type="ECO:0000256" key="1">
    <source>
        <dbReference type="ARBA" id="ARBA00000832"/>
    </source>
</evidence>
<name>A0ABY3W349_9MICC</name>
<evidence type="ECO:0000256" key="4">
    <source>
        <dbReference type="ARBA" id="ARBA00010662"/>
    </source>
</evidence>
<dbReference type="Pfam" id="PF01182">
    <property type="entry name" value="Glucosamine_iso"/>
    <property type="match status" value="1"/>
</dbReference>
<dbReference type="InterPro" id="IPR006148">
    <property type="entry name" value="Glc/Gal-6P_isomerase"/>
</dbReference>
<dbReference type="PANTHER" id="PTHR11054">
    <property type="entry name" value="6-PHOSPHOGLUCONOLACTONASE"/>
    <property type="match status" value="1"/>
</dbReference>
<dbReference type="PANTHER" id="PTHR11054:SF0">
    <property type="entry name" value="6-PHOSPHOGLUCONOLACTONASE"/>
    <property type="match status" value="1"/>
</dbReference>
<gene>
    <name evidence="7 9" type="primary">pgl</name>
    <name evidence="9" type="ORF">MNQ99_10970</name>
</gene>
<evidence type="ECO:0000256" key="2">
    <source>
        <dbReference type="ARBA" id="ARBA00002681"/>
    </source>
</evidence>
<feature type="domain" description="Glucosamine/galactosamine-6-phosphate isomerase" evidence="8">
    <location>
        <begin position="12"/>
        <end position="240"/>
    </location>
</feature>
<evidence type="ECO:0000256" key="5">
    <source>
        <dbReference type="ARBA" id="ARBA00013198"/>
    </source>
</evidence>
<keyword evidence="10" id="KW-1185">Reference proteome</keyword>
<comment type="catalytic activity">
    <reaction evidence="1 7">
        <text>6-phospho-D-glucono-1,5-lactone + H2O = 6-phospho-D-gluconate + H(+)</text>
        <dbReference type="Rhea" id="RHEA:12556"/>
        <dbReference type="ChEBI" id="CHEBI:15377"/>
        <dbReference type="ChEBI" id="CHEBI:15378"/>
        <dbReference type="ChEBI" id="CHEBI:57955"/>
        <dbReference type="ChEBI" id="CHEBI:58759"/>
        <dbReference type="EC" id="3.1.1.31"/>
    </reaction>
</comment>
<evidence type="ECO:0000313" key="9">
    <source>
        <dbReference type="EMBL" id="UNK44519.1"/>
    </source>
</evidence>
<evidence type="ECO:0000259" key="8">
    <source>
        <dbReference type="Pfam" id="PF01182"/>
    </source>
</evidence>
<accession>A0ABY3W349</accession>
<sequence>MTAEPHVIVHSDVAALAGATAQRLVDRLAAIQAERGEATVVLTGGSLGINTLKAVAAVGLPAGFDWSKVNVWWGDERFVAKDSPDRNERQAREALLDRLPLDPARVHPFGAAGEYADPDAAAVAYSAALRRAAADEGTSGPVPKLDVLLLGVGPDAHIASLFPEMAGIRTEDRSAVGETDAPKPPPERVSLTLPAINAADEVWLVVGGSDKAGAVGLALAGASPVQVPAAGARGRKRTVWLLDQDAASKLPETLLSPADDGDD</sequence>
<dbReference type="InterPro" id="IPR005900">
    <property type="entry name" value="6-phosphogluconolactonase_DevB"/>
</dbReference>
<protein>
    <recommendedName>
        <fullName evidence="6 7">6-phosphogluconolactonase</fullName>
        <shortName evidence="7">6PGL</shortName>
        <ecNumber evidence="5 7">3.1.1.31</ecNumber>
    </recommendedName>
</protein>
<proteinExistence type="inferred from homology"/>
<dbReference type="NCBIfam" id="TIGR01198">
    <property type="entry name" value="pgl"/>
    <property type="match status" value="1"/>
</dbReference>
<dbReference type="EMBL" id="CP093326">
    <property type="protein sequence ID" value="UNK44519.1"/>
    <property type="molecule type" value="Genomic_DNA"/>
</dbReference>